<dbReference type="PANTHER" id="PTHR22604">
    <property type="entry name" value="OXIDOREDUCTASES"/>
    <property type="match status" value="1"/>
</dbReference>
<dbReference type="Gene3D" id="3.40.50.720">
    <property type="entry name" value="NAD(P)-binding Rossmann-like Domain"/>
    <property type="match status" value="1"/>
</dbReference>
<dbReference type="KEGG" id="lamb:KBB96_17250"/>
<accession>A0A975IYU8</accession>
<name>A0A975IYU8_9BACT</name>
<sequence>MSDDDSRLRWGILSTGRIAVVFAKALESSKTGRVAAVASRDRHKAEEFAAAFDIPDFYGSYEELIDDPTVQAVYIATPHPQHAEWALRAIRAGKHVLCEKPLTMTYEDTAGIITEAKSWGVVVMEAYMYRCHPQTQRVLELIRRGSIGKVGLVHATFGFDAPFSPGGRLWNKALGGGGILDVGGYPVSWARLVAGAVEGLPFLDPVEVHGSAVFHPESGVDVQAVASLVFPNGMLGQVSCAIGLGQENAVRIYGSEGWLWIPSPYIVNRHLEPSRIFVFKPGATKPEEIAITPDRSLYTYEADAFAAAVRAGEREVSAMPLDDSLGNAAVLDQWLAEARSRVERKLTVI</sequence>
<dbReference type="InterPro" id="IPR000683">
    <property type="entry name" value="Gfo/Idh/MocA-like_OxRdtase_N"/>
</dbReference>
<evidence type="ECO:0000256" key="1">
    <source>
        <dbReference type="ARBA" id="ARBA00010928"/>
    </source>
</evidence>
<protein>
    <submittedName>
        <fullName evidence="5">Gfo/Idh/MocA family oxidoreductase</fullName>
    </submittedName>
</protein>
<evidence type="ECO:0000313" key="6">
    <source>
        <dbReference type="Proteomes" id="UP000676169"/>
    </source>
</evidence>
<dbReference type="GO" id="GO:0016491">
    <property type="term" value="F:oxidoreductase activity"/>
    <property type="evidence" value="ECO:0007669"/>
    <property type="project" value="UniProtKB-KW"/>
</dbReference>
<dbReference type="InterPro" id="IPR036291">
    <property type="entry name" value="NAD(P)-bd_dom_sf"/>
</dbReference>
<proteinExistence type="inferred from homology"/>
<evidence type="ECO:0000259" key="4">
    <source>
        <dbReference type="Pfam" id="PF22725"/>
    </source>
</evidence>
<dbReference type="AlphaFoldDB" id="A0A975IYU8"/>
<evidence type="ECO:0000256" key="2">
    <source>
        <dbReference type="ARBA" id="ARBA00023002"/>
    </source>
</evidence>
<keyword evidence="6" id="KW-1185">Reference proteome</keyword>
<organism evidence="5 6">
    <name type="scientific">Luteolibacter ambystomatis</name>
    <dbReference type="NCBI Taxonomy" id="2824561"/>
    <lineage>
        <taxon>Bacteria</taxon>
        <taxon>Pseudomonadati</taxon>
        <taxon>Verrucomicrobiota</taxon>
        <taxon>Verrucomicrobiia</taxon>
        <taxon>Verrucomicrobiales</taxon>
        <taxon>Verrucomicrobiaceae</taxon>
        <taxon>Luteolibacter</taxon>
    </lineage>
</organism>
<keyword evidence="2" id="KW-0560">Oxidoreductase</keyword>
<dbReference type="Pfam" id="PF22725">
    <property type="entry name" value="GFO_IDH_MocA_C3"/>
    <property type="match status" value="1"/>
</dbReference>
<dbReference type="EMBL" id="CP073100">
    <property type="protein sequence ID" value="QUE50597.1"/>
    <property type="molecule type" value="Genomic_DNA"/>
</dbReference>
<feature type="domain" description="GFO/IDH/MocA-like oxidoreductase" evidence="4">
    <location>
        <begin position="136"/>
        <end position="259"/>
    </location>
</feature>
<dbReference type="Pfam" id="PF01408">
    <property type="entry name" value="GFO_IDH_MocA"/>
    <property type="match status" value="1"/>
</dbReference>
<reference evidence="5" key="1">
    <citation type="submission" date="2021-04" db="EMBL/GenBank/DDBJ databases">
        <title>Luteolibacter sp. 32A isolated from the skin of an Anderson's salamander (Ambystoma andersonii).</title>
        <authorList>
            <person name="Spergser J."/>
            <person name="Busse H.-J."/>
        </authorList>
    </citation>
    <scope>NUCLEOTIDE SEQUENCE</scope>
    <source>
        <strain evidence="5">32A</strain>
    </source>
</reference>
<evidence type="ECO:0000259" key="3">
    <source>
        <dbReference type="Pfam" id="PF01408"/>
    </source>
</evidence>
<dbReference type="Gene3D" id="3.30.360.10">
    <property type="entry name" value="Dihydrodipicolinate Reductase, domain 2"/>
    <property type="match status" value="1"/>
</dbReference>
<feature type="domain" description="Gfo/Idh/MocA-like oxidoreductase N-terminal" evidence="3">
    <location>
        <begin position="9"/>
        <end position="126"/>
    </location>
</feature>
<dbReference type="SUPFAM" id="SSF51735">
    <property type="entry name" value="NAD(P)-binding Rossmann-fold domains"/>
    <property type="match status" value="1"/>
</dbReference>
<comment type="similarity">
    <text evidence="1">Belongs to the Gfo/Idh/MocA family.</text>
</comment>
<evidence type="ECO:0000313" key="5">
    <source>
        <dbReference type="EMBL" id="QUE50597.1"/>
    </source>
</evidence>
<gene>
    <name evidence="5" type="ORF">KBB96_17250</name>
</gene>
<dbReference type="InterPro" id="IPR055170">
    <property type="entry name" value="GFO_IDH_MocA-like_dom"/>
</dbReference>
<dbReference type="InterPro" id="IPR050984">
    <property type="entry name" value="Gfo/Idh/MocA_domain"/>
</dbReference>
<dbReference type="Proteomes" id="UP000676169">
    <property type="component" value="Chromosome"/>
</dbReference>
<dbReference type="GO" id="GO:0000166">
    <property type="term" value="F:nucleotide binding"/>
    <property type="evidence" value="ECO:0007669"/>
    <property type="project" value="InterPro"/>
</dbReference>
<dbReference type="PANTHER" id="PTHR22604:SF105">
    <property type="entry name" value="TRANS-1,2-DIHYDROBENZENE-1,2-DIOL DEHYDROGENASE"/>
    <property type="match status" value="1"/>
</dbReference>
<dbReference type="RefSeq" id="WP_211630737.1">
    <property type="nucleotide sequence ID" value="NZ_CP073100.1"/>
</dbReference>
<dbReference type="SUPFAM" id="SSF55347">
    <property type="entry name" value="Glyceraldehyde-3-phosphate dehydrogenase-like, C-terminal domain"/>
    <property type="match status" value="1"/>
</dbReference>